<dbReference type="SUPFAM" id="SSF52087">
    <property type="entry name" value="CRAL/TRIO domain"/>
    <property type="match status" value="1"/>
</dbReference>
<sequence length="417" mass="47916">MRVLQITKICKHGQAHAGRLPWQFGCAGGSNTSRHTPCFPGKAVTSSNQVSVRLAGRSWVFFSNSEGISWSTKVERDGDVSGFENLHITDMELKEEWQDEEFPRQLPEETDSQGEGDPTEEEERPAPPSSLALSGKRLMKKRLVAPCLSLTLERSDSVVSEDFLSAGLSPDEDFDINIDELETPSDNESFTLPESMHELEWEDELPRRERSQDGSEAALRERERSVESQPTDEEDSQGRKWRLFRMGDQEYRVNMSVLEPYLRVLSHGGYYGDGLNAIIVFSSCYLPENHVENYEYIMDNLFRYVIGTLDLMVSENYILVYLNGMTPRNKIPSMGWLRQCYLTIDRRLRKNLKAFLVVHPSWYMKALTTIVRPFISAKFSRKLRFLKSLRELSELISMEHVHLPECITQLDKKINSS</sequence>
<dbReference type="InterPro" id="IPR022181">
    <property type="entry name" value="Bcl2-/adenovirus-E1B"/>
</dbReference>
<protein>
    <submittedName>
        <fullName evidence="3">Bcl-2/adenovirus E1B 19 kDa-interacting protein 2-like protein isoform X1</fullName>
    </submittedName>
</protein>
<evidence type="ECO:0000256" key="1">
    <source>
        <dbReference type="SAM" id="MobiDB-lite"/>
    </source>
</evidence>
<dbReference type="Proteomes" id="UP001369086">
    <property type="component" value="Unassembled WGS sequence"/>
</dbReference>
<dbReference type="SMART" id="SM00516">
    <property type="entry name" value="SEC14"/>
    <property type="match status" value="1"/>
</dbReference>
<dbReference type="InterPro" id="IPR036865">
    <property type="entry name" value="CRAL-TRIO_dom_sf"/>
</dbReference>
<dbReference type="PANTHER" id="PTHR12112:SF21">
    <property type="entry name" value="BCL-2_ADENOVIRUS E1B 19 KDA-INTERACTING PROTEIN 2-LIKE PROTEIN"/>
    <property type="match status" value="1"/>
</dbReference>
<feature type="region of interest" description="Disordered" evidence="1">
    <location>
        <begin position="197"/>
        <end position="239"/>
    </location>
</feature>
<dbReference type="EMBL" id="JAHFZB010000032">
    <property type="protein sequence ID" value="KAK6471368.1"/>
    <property type="molecule type" value="Genomic_DNA"/>
</dbReference>
<dbReference type="CDD" id="cd00170">
    <property type="entry name" value="SEC14"/>
    <property type="match status" value="1"/>
</dbReference>
<feature type="region of interest" description="Disordered" evidence="1">
    <location>
        <begin position="100"/>
        <end position="135"/>
    </location>
</feature>
<feature type="compositionally biased region" description="Acidic residues" evidence="1">
    <location>
        <begin position="108"/>
        <end position="123"/>
    </location>
</feature>
<name>A0ABR0YFM3_HUSHU</name>
<evidence type="ECO:0000313" key="3">
    <source>
        <dbReference type="EMBL" id="KAK6471368.1"/>
    </source>
</evidence>
<dbReference type="Pfam" id="PF13716">
    <property type="entry name" value="CRAL_TRIO_2"/>
    <property type="match status" value="1"/>
</dbReference>
<evidence type="ECO:0000313" key="4">
    <source>
        <dbReference type="Proteomes" id="UP001369086"/>
    </source>
</evidence>
<organism evidence="3 4">
    <name type="scientific">Huso huso</name>
    <name type="common">Beluga</name>
    <name type="synonym">Acipenser huso</name>
    <dbReference type="NCBI Taxonomy" id="61971"/>
    <lineage>
        <taxon>Eukaryota</taxon>
        <taxon>Metazoa</taxon>
        <taxon>Chordata</taxon>
        <taxon>Craniata</taxon>
        <taxon>Vertebrata</taxon>
        <taxon>Euteleostomi</taxon>
        <taxon>Actinopterygii</taxon>
        <taxon>Chondrostei</taxon>
        <taxon>Acipenseriformes</taxon>
        <taxon>Acipenseridae</taxon>
        <taxon>Huso</taxon>
    </lineage>
</organism>
<dbReference type="Gene3D" id="3.40.525.10">
    <property type="entry name" value="CRAL-TRIO lipid binding domain"/>
    <property type="match status" value="1"/>
</dbReference>
<evidence type="ECO:0000259" key="2">
    <source>
        <dbReference type="PROSITE" id="PS50191"/>
    </source>
</evidence>
<dbReference type="InterPro" id="IPR001251">
    <property type="entry name" value="CRAL-TRIO_dom"/>
</dbReference>
<reference evidence="3 4" key="1">
    <citation type="submission" date="2021-05" db="EMBL/GenBank/DDBJ databases">
        <authorList>
            <person name="Zahm M."/>
            <person name="Klopp C."/>
            <person name="Cabau C."/>
            <person name="Kuhl H."/>
            <person name="Suciu R."/>
            <person name="Ciorpac M."/>
            <person name="Holostenco D."/>
            <person name="Gessner J."/>
            <person name="Wuertz S."/>
            <person name="Hohne C."/>
            <person name="Stock M."/>
            <person name="Gislard M."/>
            <person name="Lluch J."/>
            <person name="Milhes M."/>
            <person name="Lampietro C."/>
            <person name="Lopez Roques C."/>
            <person name="Donnadieu C."/>
            <person name="Du K."/>
            <person name="Schartl M."/>
            <person name="Guiguen Y."/>
        </authorList>
    </citation>
    <scope>NUCLEOTIDE SEQUENCE [LARGE SCALE GENOMIC DNA]</scope>
    <source>
        <strain evidence="3">Hh-F2</strain>
        <tissue evidence="3">Blood</tissue>
    </source>
</reference>
<keyword evidence="4" id="KW-1185">Reference proteome</keyword>
<gene>
    <name evidence="3" type="ORF">HHUSO_G29760</name>
</gene>
<feature type="domain" description="CRAL-TRIO" evidence="2">
    <location>
        <begin position="258"/>
        <end position="415"/>
    </location>
</feature>
<comment type="caution">
    <text evidence="3">The sequence shown here is derived from an EMBL/GenBank/DDBJ whole genome shotgun (WGS) entry which is preliminary data.</text>
</comment>
<dbReference type="Pfam" id="PF12496">
    <property type="entry name" value="BNIP2"/>
    <property type="match status" value="1"/>
</dbReference>
<dbReference type="PROSITE" id="PS50191">
    <property type="entry name" value="CRAL_TRIO"/>
    <property type="match status" value="1"/>
</dbReference>
<feature type="compositionally biased region" description="Basic and acidic residues" evidence="1">
    <location>
        <begin position="197"/>
        <end position="226"/>
    </location>
</feature>
<dbReference type="PANTHER" id="PTHR12112">
    <property type="entry name" value="BNIP - RELATED"/>
    <property type="match status" value="1"/>
</dbReference>
<accession>A0ABR0YFM3</accession>
<proteinExistence type="predicted"/>